<dbReference type="PANTHER" id="PTHR24221:SF654">
    <property type="entry name" value="ATP-BINDING CASSETTE SUB-FAMILY B MEMBER 6"/>
    <property type="match status" value="1"/>
</dbReference>
<dbReference type="InterPro" id="IPR027417">
    <property type="entry name" value="P-loop_NTPase"/>
</dbReference>
<dbReference type="GO" id="GO:0140359">
    <property type="term" value="F:ABC-type transporter activity"/>
    <property type="evidence" value="ECO:0007669"/>
    <property type="project" value="InterPro"/>
</dbReference>
<dbReference type="InterPro" id="IPR036640">
    <property type="entry name" value="ABC1_TM_sf"/>
</dbReference>
<feature type="transmembrane region" description="Helical" evidence="10">
    <location>
        <begin position="21"/>
        <end position="43"/>
    </location>
</feature>
<evidence type="ECO:0000256" key="8">
    <source>
        <dbReference type="ARBA" id="ARBA00023136"/>
    </source>
</evidence>
<dbReference type="GO" id="GO:0016887">
    <property type="term" value="F:ATP hydrolysis activity"/>
    <property type="evidence" value="ECO:0007669"/>
    <property type="project" value="InterPro"/>
</dbReference>
<name>A0A7Y4PA78_9CORY</name>
<dbReference type="InterPro" id="IPR017871">
    <property type="entry name" value="ABC_transporter-like_CS"/>
</dbReference>
<evidence type="ECO:0000313" key="11">
    <source>
        <dbReference type="EMBL" id="ARU46679.1"/>
    </source>
</evidence>
<dbReference type="RefSeq" id="WP_087454471.1">
    <property type="nucleotide sequence ID" value="NZ_CP021417.2"/>
</dbReference>
<dbReference type="GO" id="GO:0045454">
    <property type="term" value="P:cell redox homeostasis"/>
    <property type="evidence" value="ECO:0007669"/>
    <property type="project" value="InterPro"/>
</dbReference>
<dbReference type="Gene3D" id="1.20.1560.10">
    <property type="entry name" value="ABC transporter type 1, transmembrane domain"/>
    <property type="match status" value="1"/>
</dbReference>
<keyword evidence="3 10" id="KW-0812">Transmembrane</keyword>
<dbReference type="InterPro" id="IPR003593">
    <property type="entry name" value="AAA+_ATPase"/>
</dbReference>
<dbReference type="Pfam" id="PF00005">
    <property type="entry name" value="ABC_tran"/>
    <property type="match status" value="1"/>
</dbReference>
<evidence type="ECO:0000256" key="1">
    <source>
        <dbReference type="ARBA" id="ARBA00004429"/>
    </source>
</evidence>
<comment type="similarity">
    <text evidence="9">Belongs to the ABC transporter superfamily. Siderophore-Fe(3+) uptake transporter (SIUT) (TC 3.A.1.21) family.</text>
</comment>
<dbReference type="SMART" id="SM00382">
    <property type="entry name" value="AAA"/>
    <property type="match status" value="1"/>
</dbReference>
<evidence type="ECO:0000256" key="2">
    <source>
        <dbReference type="ARBA" id="ARBA00022519"/>
    </source>
</evidence>
<dbReference type="Gene3D" id="3.40.50.300">
    <property type="entry name" value="P-loop containing nucleotide triphosphate hydrolases"/>
    <property type="match status" value="1"/>
</dbReference>
<accession>A0A7Y4PA78</accession>
<reference evidence="11 12" key="2">
    <citation type="journal article" date="2020" name="Antonie Van Leeuwenhoek">
        <title>Phylogenomic characterisation of a novel corynebacterial species pathogenic to animals.</title>
        <authorList>
            <person name="Moller J."/>
            <person name="Musella L."/>
            <person name="Melnikov V."/>
            <person name="Geissdorfer W."/>
            <person name="Burkovski A."/>
            <person name="Sangal V."/>
        </authorList>
    </citation>
    <scope>NUCLEOTIDE SEQUENCE [LARGE SCALE GENOMIC DNA]</scope>
    <source>
        <strain evidence="11 12">PO100/5</strain>
    </source>
</reference>
<keyword evidence="7 10" id="KW-1133">Transmembrane helix</keyword>
<keyword evidence="12" id="KW-1185">Reference proteome</keyword>
<dbReference type="InterPro" id="IPR014223">
    <property type="entry name" value="ABC_CydC/D"/>
</dbReference>
<organism evidence="11 12">
    <name type="scientific">Corynebacterium silvaticum</name>
    <dbReference type="NCBI Taxonomy" id="2320431"/>
    <lineage>
        <taxon>Bacteria</taxon>
        <taxon>Bacillati</taxon>
        <taxon>Actinomycetota</taxon>
        <taxon>Actinomycetes</taxon>
        <taxon>Mycobacteriales</taxon>
        <taxon>Corynebacteriaceae</taxon>
        <taxon>Corynebacterium</taxon>
    </lineage>
</organism>
<keyword evidence="5" id="KW-0067">ATP-binding</keyword>
<dbReference type="InterPro" id="IPR003439">
    <property type="entry name" value="ABC_transporter-like_ATP-bd"/>
</dbReference>
<dbReference type="GO" id="GO:0005886">
    <property type="term" value="C:plasma membrane"/>
    <property type="evidence" value="ECO:0007669"/>
    <property type="project" value="UniProtKB-SubCell"/>
</dbReference>
<dbReference type="Proteomes" id="UP000195652">
    <property type="component" value="Chromosome"/>
</dbReference>
<dbReference type="GO" id="GO:0005524">
    <property type="term" value="F:ATP binding"/>
    <property type="evidence" value="ECO:0007669"/>
    <property type="project" value="UniProtKB-KW"/>
</dbReference>
<dbReference type="GO" id="GO:0034040">
    <property type="term" value="F:ATPase-coupled lipid transmembrane transporter activity"/>
    <property type="evidence" value="ECO:0007669"/>
    <property type="project" value="TreeGrafter"/>
</dbReference>
<evidence type="ECO:0000256" key="10">
    <source>
        <dbReference type="SAM" id="Phobius"/>
    </source>
</evidence>
<evidence type="ECO:0000256" key="6">
    <source>
        <dbReference type="ARBA" id="ARBA00022967"/>
    </source>
</evidence>
<comment type="subcellular location">
    <subcellularLocation>
        <location evidence="1">Cell inner membrane</location>
        <topology evidence="1">Multi-pass membrane protein</topology>
    </subcellularLocation>
</comment>
<feature type="transmembrane region" description="Helical" evidence="10">
    <location>
        <begin position="246"/>
        <end position="265"/>
    </location>
</feature>
<sequence>MNDTRKFLRQSGVRNRDLAGAIAAASVTLISALGLSVLSGWLITRAWQMPPILDLAIAITAVRALGISRAVFRYIDRLISHRLALRALRNLRSTVFQSIAETTTPHPDALLTQGDQLTRLSKDTERVTDLIVRSLVPAGTALVVSIIAVAFAALLLPTADLVLLAGFCVTGVFIPWLSRRASDKRLQRAAVESEDAWEQQLQGVLSHRVEFHAAGIAQQRAESAATASRRASHDQIRATRNESVQAFLLSLSCDLTVLGIAWLGVQHYGGSPMWLGMLVILSLAAFESHAELAKASVYADVVSTASQALAEVTGEALPRHPATQLPHDTTLTVSHLQCLHTDKTWNFTLAPNERLLITGPSGLGKTTLLYTLAGLLEPRAGSASIGGDTTAEAKRALIRMHPENEWLFSTTIRENIRVANPDASDDLIDATLRDLGLGQWLDANQGLDTVLLDGASSLSSGQRRRLLLARALCSTAPIVLLDEPTAHISHADASRILYTLLHQQLPGALPHRSLIIVSHEQGKPVRG</sequence>
<evidence type="ECO:0000256" key="9">
    <source>
        <dbReference type="ARBA" id="ARBA00023455"/>
    </source>
</evidence>
<protein>
    <submittedName>
        <fullName evidence="11">Thiol reductant ABC exporter subunit CydC</fullName>
    </submittedName>
</protein>
<dbReference type="OrthoDB" id="3237158at2"/>
<keyword evidence="2" id="KW-0997">Cell inner membrane</keyword>
<dbReference type="Pfam" id="PF00664">
    <property type="entry name" value="ABC_membrane"/>
    <property type="match status" value="1"/>
</dbReference>
<gene>
    <name evidence="11" type="primary">cydC</name>
    <name evidence="11" type="ORF">CBE74_09695</name>
</gene>
<reference evidence="11 12" key="1">
    <citation type="journal article" date="2014" name="BMC Vet. Res.">
        <title>First report of Corynebacterium pseudotuberculosis from caseous lymphadenitis lesions in Black Alentejano pig (Sus scrofa domesticus).</title>
        <authorList>
            <person name="Oliveira M."/>
            <person name="Barroco C."/>
            <person name="Mottola C."/>
            <person name="Santos R."/>
            <person name="Lemsaddek A."/>
            <person name="Tavares L."/>
            <person name="Semedo-Lemsaddek T."/>
        </authorList>
    </citation>
    <scope>NUCLEOTIDE SEQUENCE [LARGE SCALE GENOMIC DNA]</scope>
    <source>
        <strain evidence="11 12">PO100/5</strain>
    </source>
</reference>
<feature type="transmembrane region" description="Helical" evidence="10">
    <location>
        <begin position="161"/>
        <end position="178"/>
    </location>
</feature>
<dbReference type="InterPro" id="IPR011527">
    <property type="entry name" value="ABC1_TM_dom"/>
</dbReference>
<evidence type="ECO:0000256" key="5">
    <source>
        <dbReference type="ARBA" id="ARBA00022840"/>
    </source>
</evidence>
<reference evidence="11 12" key="3">
    <citation type="journal article" date="2020" name="Int. J. Syst. Evol. Microbiol.">
        <title>Corynebacterium silvaticum sp. nov., a unique group of NTTB corynebacteria in wild boar and roe deer.</title>
        <authorList>
            <person name="Dangel A."/>
            <person name="Berger A."/>
            <person name="Rau J."/>
            <person name="Eisenberg T."/>
            <person name="Kampfer P."/>
            <person name="Margos G."/>
            <person name="Contzen M."/>
            <person name="Busse H.J."/>
            <person name="Konrad R."/>
            <person name="Peters M."/>
            <person name="Sting R."/>
            <person name="Sing A."/>
        </authorList>
    </citation>
    <scope>NUCLEOTIDE SEQUENCE [LARGE SCALE GENOMIC DNA]</scope>
    <source>
        <strain evidence="11 12">PO100/5</strain>
    </source>
</reference>
<dbReference type="PROSITE" id="PS50893">
    <property type="entry name" value="ABC_TRANSPORTER_2"/>
    <property type="match status" value="1"/>
</dbReference>
<keyword evidence="8 10" id="KW-0472">Membrane</keyword>
<dbReference type="NCBIfam" id="TIGR02868">
    <property type="entry name" value="CydC"/>
    <property type="match status" value="1"/>
</dbReference>
<dbReference type="InterPro" id="IPR039421">
    <property type="entry name" value="Type_1_exporter"/>
</dbReference>
<dbReference type="PROSITE" id="PS00211">
    <property type="entry name" value="ABC_TRANSPORTER_1"/>
    <property type="match status" value="1"/>
</dbReference>
<feature type="transmembrane region" description="Helical" evidence="10">
    <location>
        <begin position="55"/>
        <end position="72"/>
    </location>
</feature>
<keyword evidence="2" id="KW-1003">Cell membrane</keyword>
<evidence type="ECO:0000313" key="12">
    <source>
        <dbReference type="Proteomes" id="UP000195652"/>
    </source>
</evidence>
<proteinExistence type="inferred from homology"/>
<dbReference type="GO" id="GO:0034775">
    <property type="term" value="P:glutathione transmembrane transport"/>
    <property type="evidence" value="ECO:0007669"/>
    <property type="project" value="InterPro"/>
</dbReference>
<dbReference type="GeneID" id="75008505"/>
<feature type="transmembrane region" description="Helical" evidence="10">
    <location>
        <begin position="130"/>
        <end position="155"/>
    </location>
</feature>
<dbReference type="AlphaFoldDB" id="A0A7Y4PA78"/>
<keyword evidence="6" id="KW-1278">Translocase</keyword>
<dbReference type="SUPFAM" id="SSF52540">
    <property type="entry name" value="P-loop containing nucleoside triphosphate hydrolases"/>
    <property type="match status" value="1"/>
</dbReference>
<reference evidence="11 12" key="4">
    <citation type="journal article" date="2020" name="PLoS ONE">
        <title>Taxonomic classification of strain PO100/5 shows a broader geographic distribution and genetic markers of the recently described Corynebacterium silvaticum.</title>
        <authorList>
            <person name="Viana M.V.C."/>
            <person name="Profeta R."/>
            <person name="da Silva A.L."/>
            <person name="Hurtado R."/>
            <person name="Cerqueira J.C."/>
            <person name="Ribeiro B.F.S."/>
            <person name="Almeida M.O."/>
            <person name="Morais-Rodrigues F."/>
            <person name="Soares S.C."/>
            <person name="Oliveira M."/>
            <person name="Tavares L."/>
            <person name="Figueiredo H."/>
            <person name="Wattam A.R."/>
            <person name="Barh D."/>
            <person name="Ghosh P."/>
            <person name="Silva A."/>
            <person name="Azevedo V."/>
        </authorList>
    </citation>
    <scope>NUCLEOTIDE SEQUENCE [LARGE SCALE GENOMIC DNA]</scope>
    <source>
        <strain evidence="11 12">PO100/5</strain>
    </source>
</reference>
<dbReference type="PANTHER" id="PTHR24221">
    <property type="entry name" value="ATP-BINDING CASSETTE SUB-FAMILY B"/>
    <property type="match status" value="1"/>
</dbReference>
<dbReference type="EMBL" id="CP021417">
    <property type="protein sequence ID" value="ARU46679.1"/>
    <property type="molecule type" value="Genomic_DNA"/>
</dbReference>
<dbReference type="KEGG" id="csil:CBE74_09695"/>
<keyword evidence="4" id="KW-0547">Nucleotide-binding</keyword>
<dbReference type="SUPFAM" id="SSF90123">
    <property type="entry name" value="ABC transporter transmembrane region"/>
    <property type="match status" value="1"/>
</dbReference>
<evidence type="ECO:0000256" key="7">
    <source>
        <dbReference type="ARBA" id="ARBA00022989"/>
    </source>
</evidence>
<evidence type="ECO:0000256" key="4">
    <source>
        <dbReference type="ARBA" id="ARBA00022741"/>
    </source>
</evidence>
<dbReference type="PROSITE" id="PS50929">
    <property type="entry name" value="ABC_TM1F"/>
    <property type="match status" value="1"/>
</dbReference>
<evidence type="ECO:0000256" key="3">
    <source>
        <dbReference type="ARBA" id="ARBA00022692"/>
    </source>
</evidence>